<name>A0AA43QSQ1_9LECA</name>
<reference evidence="2" key="1">
    <citation type="journal article" date="2023" name="Genome Biol. Evol.">
        <title>First Whole Genome Sequence and Flow Cytometry Genome Size Data for the Lichen-Forming Fungus Ramalina farinacea (Ascomycota).</title>
        <authorList>
            <person name="Llewellyn T."/>
            <person name="Mian S."/>
            <person name="Hill R."/>
            <person name="Leitch I.J."/>
            <person name="Gaya E."/>
        </authorList>
    </citation>
    <scope>NUCLEOTIDE SEQUENCE</scope>
    <source>
        <strain evidence="2">LIQ254RAFAR</strain>
    </source>
</reference>
<feature type="compositionally biased region" description="Low complexity" evidence="1">
    <location>
        <begin position="251"/>
        <end position="261"/>
    </location>
</feature>
<feature type="region of interest" description="Disordered" evidence="1">
    <location>
        <begin position="124"/>
        <end position="177"/>
    </location>
</feature>
<comment type="caution">
    <text evidence="2">The sequence shown here is derived from an EMBL/GenBank/DDBJ whole genome shotgun (WGS) entry which is preliminary data.</text>
</comment>
<evidence type="ECO:0000313" key="3">
    <source>
        <dbReference type="Proteomes" id="UP001161017"/>
    </source>
</evidence>
<organism evidence="2 3">
    <name type="scientific">Ramalina farinacea</name>
    <dbReference type="NCBI Taxonomy" id="258253"/>
    <lineage>
        <taxon>Eukaryota</taxon>
        <taxon>Fungi</taxon>
        <taxon>Dikarya</taxon>
        <taxon>Ascomycota</taxon>
        <taxon>Pezizomycotina</taxon>
        <taxon>Lecanoromycetes</taxon>
        <taxon>OSLEUM clade</taxon>
        <taxon>Lecanoromycetidae</taxon>
        <taxon>Lecanorales</taxon>
        <taxon>Lecanorineae</taxon>
        <taxon>Ramalinaceae</taxon>
        <taxon>Ramalina</taxon>
    </lineage>
</organism>
<dbReference type="AlphaFoldDB" id="A0AA43QSQ1"/>
<proteinExistence type="predicted"/>
<accession>A0AA43QSQ1</accession>
<dbReference type="Gene3D" id="3.30.428.10">
    <property type="entry name" value="HIT-like"/>
    <property type="match status" value="1"/>
</dbReference>
<dbReference type="EMBL" id="JAPUFD010000016">
    <property type="protein sequence ID" value="MDI1491860.1"/>
    <property type="molecule type" value="Genomic_DNA"/>
</dbReference>
<evidence type="ECO:0000256" key="1">
    <source>
        <dbReference type="SAM" id="MobiDB-lite"/>
    </source>
</evidence>
<feature type="region of interest" description="Disordered" evidence="1">
    <location>
        <begin position="245"/>
        <end position="265"/>
    </location>
</feature>
<evidence type="ECO:0000313" key="2">
    <source>
        <dbReference type="EMBL" id="MDI1491860.1"/>
    </source>
</evidence>
<gene>
    <name evidence="2" type="ORF">OHK93_003071</name>
</gene>
<sequence>MDEMDEAERARRKELKELYVDHRDTFRNNEKAMEELEAWRERKIDYDYTVIRNGLIPSRIVDNPSDFKQTFVKCDTWFSEFLKHNPKDLILSASKQSYIIGNLASYDRRQYPAWFLHPEDPTKAIQIPSSPASPDPDTLFSPSDERKRSSDAPFSPEQPTSASESKDNGSDNTIEITPEGQAFGHCLVIPKNRIFNIVDPRAVKDNCKVIDELRNHFIKFWNTKGGPEILLQRTRRGFNEQNEKLRARMKSTPVPSSSSPSMTRQRTKEFAAKREAEFESLMRDLEAGYEDMKPQFLALRAPQDFVFGFHPFPLNSVGHLHLHVYPRKDGLRVWSSKAHEWKTVEIEEVLEAEGEMLKEEDMGR</sequence>
<dbReference type="InterPro" id="IPR036265">
    <property type="entry name" value="HIT-like_sf"/>
</dbReference>
<keyword evidence="3" id="KW-1185">Reference proteome</keyword>
<dbReference type="SUPFAM" id="SSF54197">
    <property type="entry name" value="HIT-like"/>
    <property type="match status" value="1"/>
</dbReference>
<protein>
    <submittedName>
        <fullName evidence="2">Uncharacterized protein</fullName>
    </submittedName>
</protein>
<dbReference type="Proteomes" id="UP001161017">
    <property type="component" value="Unassembled WGS sequence"/>
</dbReference>